<dbReference type="InterPro" id="IPR011010">
    <property type="entry name" value="DNA_brk_join_enz"/>
</dbReference>
<keyword evidence="3 5" id="KW-0238">DNA-binding</keyword>
<evidence type="ECO:0000259" key="7">
    <source>
        <dbReference type="PROSITE" id="PS51900"/>
    </source>
</evidence>
<dbReference type="GO" id="GO:0006310">
    <property type="term" value="P:DNA recombination"/>
    <property type="evidence" value="ECO:0007669"/>
    <property type="project" value="UniProtKB-KW"/>
</dbReference>
<dbReference type="RefSeq" id="WP_114069913.1">
    <property type="nucleotide sequence ID" value="NZ_CP030850.1"/>
</dbReference>
<evidence type="ECO:0000256" key="4">
    <source>
        <dbReference type="ARBA" id="ARBA00023172"/>
    </source>
</evidence>
<evidence type="ECO:0000313" key="8">
    <source>
        <dbReference type="EMBL" id="AXE21152.1"/>
    </source>
</evidence>
<dbReference type="InterPro" id="IPR013762">
    <property type="entry name" value="Integrase-like_cat_sf"/>
</dbReference>
<dbReference type="GO" id="GO:0015074">
    <property type="term" value="P:DNA integration"/>
    <property type="evidence" value="ECO:0007669"/>
    <property type="project" value="UniProtKB-KW"/>
</dbReference>
<dbReference type="PROSITE" id="PS51900">
    <property type="entry name" value="CB"/>
    <property type="match status" value="1"/>
</dbReference>
<reference evidence="8 9" key="1">
    <citation type="submission" date="2018-07" db="EMBL/GenBank/DDBJ databases">
        <title>Genome sequencing of Runella.</title>
        <authorList>
            <person name="Baek M.-G."/>
            <person name="Yi H."/>
        </authorList>
    </citation>
    <scope>NUCLEOTIDE SEQUENCE [LARGE SCALE GENOMIC DNA]</scope>
    <source>
        <strain evidence="8 9">HYN0085</strain>
    </source>
</reference>
<sequence length="403" mass="46689">MTITPELNNRPNKNGLHSILIRITQNRKLKRIALEYAIPLKDWNPEKKEVRKSNPFYLTINAAIKAKVIEAEQETLHSQLQDKPLTATQLKKRLKKQVYGESFIEYAKKRIEETVNPATRGNLKSTLNKFQTFLKNEDLLFPELDYELIKSYQKYLQRLGNSTNTIHNSLKSLRAAYNEAIDAEVYQTDRNPWTRIKLKKEKTKRRRLAPVELLKIEQMSLQEGTVAYHSRYAFMLSFYLQGMRVTDLLLLTWDTIKSGRCEYVASKTKKFTSKKIPAQALTIFDYFRSLRPDGRPKPKDYVLPFIKLNQKKTTPEEFRNHIESINAQINGHLYAIADELEIPRFSMHTARHTFANNAIRASGGNIHAVSDALGHSSIQITEQYFDSAYRDENDALGDMVFGK</sequence>
<name>A0A344TR81_9BACT</name>
<dbReference type="EMBL" id="CP030850">
    <property type="protein sequence ID" value="AXE21152.1"/>
    <property type="molecule type" value="Genomic_DNA"/>
</dbReference>
<dbReference type="InterPro" id="IPR035386">
    <property type="entry name" value="Arm-DNA-bind_5"/>
</dbReference>
<dbReference type="InterPro" id="IPR002104">
    <property type="entry name" value="Integrase_catalytic"/>
</dbReference>
<dbReference type="InterPro" id="IPR044068">
    <property type="entry name" value="CB"/>
</dbReference>
<evidence type="ECO:0000256" key="5">
    <source>
        <dbReference type="PROSITE-ProRule" id="PRU01248"/>
    </source>
</evidence>
<organism evidence="8 9">
    <name type="scientific">Runella rosea</name>
    <dbReference type="NCBI Taxonomy" id="2259595"/>
    <lineage>
        <taxon>Bacteria</taxon>
        <taxon>Pseudomonadati</taxon>
        <taxon>Bacteroidota</taxon>
        <taxon>Cytophagia</taxon>
        <taxon>Cytophagales</taxon>
        <taxon>Spirosomataceae</taxon>
        <taxon>Runella</taxon>
    </lineage>
</organism>
<dbReference type="Gene3D" id="1.10.443.10">
    <property type="entry name" value="Intergrase catalytic core"/>
    <property type="match status" value="1"/>
</dbReference>
<feature type="domain" description="Core-binding (CB)" evidence="7">
    <location>
        <begin position="94"/>
        <end position="181"/>
    </location>
</feature>
<proteinExistence type="inferred from homology"/>
<dbReference type="Pfam" id="PF00589">
    <property type="entry name" value="Phage_integrase"/>
    <property type="match status" value="1"/>
</dbReference>
<dbReference type="GO" id="GO:0003677">
    <property type="term" value="F:DNA binding"/>
    <property type="evidence" value="ECO:0007669"/>
    <property type="project" value="UniProtKB-UniRule"/>
</dbReference>
<dbReference type="InterPro" id="IPR025269">
    <property type="entry name" value="SAM-like_dom"/>
</dbReference>
<keyword evidence="2" id="KW-0229">DNA integration</keyword>
<evidence type="ECO:0000256" key="1">
    <source>
        <dbReference type="ARBA" id="ARBA00008857"/>
    </source>
</evidence>
<accession>A0A344TR81</accession>
<dbReference type="PANTHER" id="PTHR30349">
    <property type="entry name" value="PHAGE INTEGRASE-RELATED"/>
    <property type="match status" value="1"/>
</dbReference>
<dbReference type="KEGG" id="run:DR864_27160"/>
<dbReference type="SUPFAM" id="SSF56349">
    <property type="entry name" value="DNA breaking-rejoining enzymes"/>
    <property type="match status" value="1"/>
</dbReference>
<evidence type="ECO:0000313" key="9">
    <source>
        <dbReference type="Proteomes" id="UP000251993"/>
    </source>
</evidence>
<dbReference type="InterPro" id="IPR010998">
    <property type="entry name" value="Integrase_recombinase_N"/>
</dbReference>
<gene>
    <name evidence="8" type="ORF">DR864_27160</name>
</gene>
<dbReference type="InterPro" id="IPR050090">
    <property type="entry name" value="Tyrosine_recombinase_XerCD"/>
</dbReference>
<evidence type="ECO:0000256" key="3">
    <source>
        <dbReference type="ARBA" id="ARBA00023125"/>
    </source>
</evidence>
<protein>
    <recommendedName>
        <fullName evidence="10">Site-specific recombinase XerD</fullName>
    </recommendedName>
</protein>
<evidence type="ECO:0000256" key="2">
    <source>
        <dbReference type="ARBA" id="ARBA00022908"/>
    </source>
</evidence>
<feature type="domain" description="Tyr recombinase" evidence="6">
    <location>
        <begin position="203"/>
        <end position="398"/>
    </location>
</feature>
<dbReference type="PANTHER" id="PTHR30349:SF64">
    <property type="entry name" value="PROPHAGE INTEGRASE INTD-RELATED"/>
    <property type="match status" value="1"/>
</dbReference>
<dbReference type="Proteomes" id="UP000251993">
    <property type="component" value="Chromosome"/>
</dbReference>
<evidence type="ECO:0008006" key="10">
    <source>
        <dbReference type="Google" id="ProtNLM"/>
    </source>
</evidence>
<dbReference type="AlphaFoldDB" id="A0A344TR81"/>
<dbReference type="Pfam" id="PF17293">
    <property type="entry name" value="Arm-DNA-bind_5"/>
    <property type="match status" value="1"/>
</dbReference>
<evidence type="ECO:0000259" key="6">
    <source>
        <dbReference type="PROSITE" id="PS51898"/>
    </source>
</evidence>
<dbReference type="Pfam" id="PF13102">
    <property type="entry name" value="Phage_int_SAM_5"/>
    <property type="match status" value="1"/>
</dbReference>
<dbReference type="PROSITE" id="PS51898">
    <property type="entry name" value="TYR_RECOMBINASE"/>
    <property type="match status" value="1"/>
</dbReference>
<comment type="similarity">
    <text evidence="1">Belongs to the 'phage' integrase family.</text>
</comment>
<dbReference type="OrthoDB" id="1094492at2"/>
<dbReference type="Gene3D" id="1.10.150.130">
    <property type="match status" value="1"/>
</dbReference>
<keyword evidence="9" id="KW-1185">Reference proteome</keyword>
<keyword evidence="4" id="KW-0233">DNA recombination</keyword>